<evidence type="ECO:0000256" key="2">
    <source>
        <dbReference type="SAM" id="Phobius"/>
    </source>
</evidence>
<gene>
    <name evidence="3" type="ORF">XNOV1_A026287</name>
</gene>
<dbReference type="Proteomes" id="UP001178508">
    <property type="component" value="Chromosome 14"/>
</dbReference>
<proteinExistence type="predicted"/>
<name>A0AAV1GFR1_XYRNO</name>
<feature type="transmembrane region" description="Helical" evidence="2">
    <location>
        <begin position="27"/>
        <end position="49"/>
    </location>
</feature>
<evidence type="ECO:0000313" key="3">
    <source>
        <dbReference type="EMBL" id="CAJ1072288.1"/>
    </source>
</evidence>
<evidence type="ECO:0000313" key="4">
    <source>
        <dbReference type="Proteomes" id="UP001178508"/>
    </source>
</evidence>
<keyword evidence="4" id="KW-1185">Reference proteome</keyword>
<dbReference type="EMBL" id="OY660877">
    <property type="protein sequence ID" value="CAJ1072288.1"/>
    <property type="molecule type" value="Genomic_DNA"/>
</dbReference>
<dbReference type="AlphaFoldDB" id="A0AAV1GFR1"/>
<organism evidence="3 4">
    <name type="scientific">Xyrichtys novacula</name>
    <name type="common">Pearly razorfish</name>
    <name type="synonym">Hemipteronotus novacula</name>
    <dbReference type="NCBI Taxonomy" id="13765"/>
    <lineage>
        <taxon>Eukaryota</taxon>
        <taxon>Metazoa</taxon>
        <taxon>Chordata</taxon>
        <taxon>Craniata</taxon>
        <taxon>Vertebrata</taxon>
        <taxon>Euteleostomi</taxon>
        <taxon>Actinopterygii</taxon>
        <taxon>Neopterygii</taxon>
        <taxon>Teleostei</taxon>
        <taxon>Neoteleostei</taxon>
        <taxon>Acanthomorphata</taxon>
        <taxon>Eupercaria</taxon>
        <taxon>Labriformes</taxon>
        <taxon>Labridae</taxon>
        <taxon>Xyrichtys</taxon>
    </lineage>
</organism>
<sequence length="139" mass="15654">MLELLERLFEHVCLTLHSGETSQSLSLFLFLNPFFSFPLLFYCFVYTALHSLHLPERLWPCLNPLNSQSTAVYPPGNTTDASTKLQRTFITEQAGPVNVFSLHGPIYPPPVSKRSALSPVKKTHSRGKSSYLPDPLRHA</sequence>
<evidence type="ECO:0000256" key="1">
    <source>
        <dbReference type="SAM" id="MobiDB-lite"/>
    </source>
</evidence>
<accession>A0AAV1GFR1</accession>
<keyword evidence="2" id="KW-0472">Membrane</keyword>
<keyword evidence="2" id="KW-0812">Transmembrane</keyword>
<reference evidence="3" key="1">
    <citation type="submission" date="2023-08" db="EMBL/GenBank/DDBJ databases">
        <authorList>
            <person name="Alioto T."/>
            <person name="Alioto T."/>
            <person name="Gomez Garrido J."/>
        </authorList>
    </citation>
    <scope>NUCLEOTIDE SEQUENCE</scope>
</reference>
<feature type="region of interest" description="Disordered" evidence="1">
    <location>
        <begin position="112"/>
        <end position="139"/>
    </location>
</feature>
<keyword evidence="2" id="KW-1133">Transmembrane helix</keyword>
<protein>
    <submittedName>
        <fullName evidence="3">Uncharacterized protein</fullName>
    </submittedName>
</protein>